<dbReference type="GO" id="GO:0005739">
    <property type="term" value="C:mitochondrion"/>
    <property type="evidence" value="ECO:0007669"/>
    <property type="project" value="TreeGrafter"/>
</dbReference>
<dbReference type="GO" id="GO:0034599">
    <property type="term" value="P:cellular response to oxidative stress"/>
    <property type="evidence" value="ECO:0007669"/>
    <property type="project" value="InterPro"/>
</dbReference>
<evidence type="ECO:0000313" key="7">
    <source>
        <dbReference type="EMBL" id="KAK3773519.1"/>
    </source>
</evidence>
<organism evidence="7 8">
    <name type="scientific">Elysia crispata</name>
    <name type="common">lettuce slug</name>
    <dbReference type="NCBI Taxonomy" id="231223"/>
    <lineage>
        <taxon>Eukaryota</taxon>
        <taxon>Metazoa</taxon>
        <taxon>Spiralia</taxon>
        <taxon>Lophotrochozoa</taxon>
        <taxon>Mollusca</taxon>
        <taxon>Gastropoda</taxon>
        <taxon>Heterobranchia</taxon>
        <taxon>Euthyneura</taxon>
        <taxon>Panpulmonata</taxon>
        <taxon>Sacoglossa</taxon>
        <taxon>Placobranchoidea</taxon>
        <taxon>Plakobranchidae</taxon>
        <taxon>Elysia</taxon>
    </lineage>
</organism>
<dbReference type="GO" id="GO:0008379">
    <property type="term" value="F:thioredoxin peroxidase activity"/>
    <property type="evidence" value="ECO:0007669"/>
    <property type="project" value="InterPro"/>
</dbReference>
<evidence type="ECO:0000256" key="2">
    <source>
        <dbReference type="ARBA" id="ARBA00010505"/>
    </source>
</evidence>
<reference evidence="7" key="1">
    <citation type="journal article" date="2023" name="G3 (Bethesda)">
        <title>A reference genome for the long-term kleptoplast-retaining sea slug Elysia crispata morphotype clarki.</title>
        <authorList>
            <person name="Eastman K.E."/>
            <person name="Pendleton A.L."/>
            <person name="Shaikh M.A."/>
            <person name="Suttiyut T."/>
            <person name="Ogas R."/>
            <person name="Tomko P."/>
            <person name="Gavelis G."/>
            <person name="Widhalm J.R."/>
            <person name="Wisecaver J.H."/>
        </authorList>
    </citation>
    <scope>NUCLEOTIDE SEQUENCE</scope>
    <source>
        <strain evidence="7">ECLA1</strain>
    </source>
</reference>
<protein>
    <recommendedName>
        <fullName evidence="6">Redoxin domain-containing protein</fullName>
    </recommendedName>
</protein>
<keyword evidence="3" id="KW-0575">Peroxidase</keyword>
<dbReference type="FunFam" id="3.40.30.10:FF:000553">
    <property type="entry name" value="Peroxiredoxin-2C"/>
    <property type="match status" value="1"/>
</dbReference>
<dbReference type="InterPro" id="IPR037944">
    <property type="entry name" value="PRX5-like"/>
</dbReference>
<evidence type="ECO:0000256" key="5">
    <source>
        <dbReference type="ARBA" id="ARBA00023002"/>
    </source>
</evidence>
<evidence type="ECO:0000256" key="4">
    <source>
        <dbReference type="ARBA" id="ARBA00022862"/>
    </source>
</evidence>
<dbReference type="GO" id="GO:0042744">
    <property type="term" value="P:hydrogen peroxide catabolic process"/>
    <property type="evidence" value="ECO:0007669"/>
    <property type="project" value="TreeGrafter"/>
</dbReference>
<dbReference type="EMBL" id="JAWDGP010003531">
    <property type="protein sequence ID" value="KAK3773519.1"/>
    <property type="molecule type" value="Genomic_DNA"/>
</dbReference>
<dbReference type="Proteomes" id="UP001283361">
    <property type="component" value="Unassembled WGS sequence"/>
</dbReference>
<evidence type="ECO:0000256" key="1">
    <source>
        <dbReference type="ARBA" id="ARBA00003330"/>
    </source>
</evidence>
<keyword evidence="4" id="KW-0049">Antioxidant</keyword>
<dbReference type="Gene3D" id="3.40.30.10">
    <property type="entry name" value="Glutaredoxin"/>
    <property type="match status" value="1"/>
</dbReference>
<dbReference type="GO" id="GO:0005777">
    <property type="term" value="C:peroxisome"/>
    <property type="evidence" value="ECO:0007669"/>
    <property type="project" value="TreeGrafter"/>
</dbReference>
<evidence type="ECO:0000259" key="6">
    <source>
        <dbReference type="Pfam" id="PF08534"/>
    </source>
</evidence>
<keyword evidence="5" id="KW-0560">Oxidoreductase</keyword>
<gene>
    <name evidence="7" type="ORF">RRG08_022233</name>
</gene>
<dbReference type="AlphaFoldDB" id="A0AAE1DJZ6"/>
<name>A0AAE1DJZ6_9GAST</name>
<comment type="similarity">
    <text evidence="2">Belongs to the peroxiredoxin family. Prx5 subfamily.</text>
</comment>
<feature type="domain" description="Redoxin" evidence="6">
    <location>
        <begin position="1"/>
        <end position="77"/>
    </location>
</feature>
<keyword evidence="8" id="KW-1185">Reference proteome</keyword>
<dbReference type="SUPFAM" id="SSF52833">
    <property type="entry name" value="Thioredoxin-like"/>
    <property type="match status" value="1"/>
</dbReference>
<comment type="caution">
    <text evidence="7">The sequence shown here is derived from an EMBL/GenBank/DDBJ whole genome shotgun (WGS) entry which is preliminary data.</text>
</comment>
<dbReference type="InterPro" id="IPR036249">
    <property type="entry name" value="Thioredoxin-like_sf"/>
</dbReference>
<dbReference type="Pfam" id="PF08534">
    <property type="entry name" value="Redoxin"/>
    <property type="match status" value="1"/>
</dbReference>
<dbReference type="PANTHER" id="PTHR10430:SF16">
    <property type="entry name" value="PEROXIREDOXIN-5, MITOCHONDRIAL"/>
    <property type="match status" value="1"/>
</dbReference>
<dbReference type="InterPro" id="IPR013740">
    <property type="entry name" value="Redoxin"/>
</dbReference>
<evidence type="ECO:0000256" key="3">
    <source>
        <dbReference type="ARBA" id="ARBA00022559"/>
    </source>
</evidence>
<proteinExistence type="inferred from homology"/>
<comment type="function">
    <text evidence="1">Thiol-specific peroxidase that catalyzes the reduction of hydrogen peroxide and organic hydroperoxides to water and alcohols, respectively. Plays a role in cell protection against oxidative stress by detoxifying peroxides and as sensor of hydrogen peroxide-mediated signaling events.</text>
</comment>
<dbReference type="PANTHER" id="PTHR10430">
    <property type="entry name" value="PEROXIREDOXIN"/>
    <property type="match status" value="1"/>
</dbReference>
<accession>A0AAE1DJZ6</accession>
<sequence>MSAWRESLGKNRKIEFLADTCGEFTKAIGLEFDASSLLGNVMRCKHFLMIVNHGKVKALNVEPDGTSLTCSAAEDVLKII</sequence>
<dbReference type="GO" id="GO:0045454">
    <property type="term" value="P:cell redox homeostasis"/>
    <property type="evidence" value="ECO:0007669"/>
    <property type="project" value="TreeGrafter"/>
</dbReference>
<evidence type="ECO:0000313" key="8">
    <source>
        <dbReference type="Proteomes" id="UP001283361"/>
    </source>
</evidence>